<comment type="caution">
    <text evidence="1">The sequence shown here is derived from an EMBL/GenBank/DDBJ whole genome shotgun (WGS) entry which is preliminary data.</text>
</comment>
<dbReference type="EMBL" id="CAKLBY020000044">
    <property type="protein sequence ID" value="CAK7916363.1"/>
    <property type="molecule type" value="Genomic_DNA"/>
</dbReference>
<evidence type="ECO:0000313" key="2">
    <source>
        <dbReference type="Proteomes" id="UP001162060"/>
    </source>
</evidence>
<protein>
    <submittedName>
        <fullName evidence="1">Uncharacterized protein</fullName>
    </submittedName>
</protein>
<evidence type="ECO:0000313" key="1">
    <source>
        <dbReference type="EMBL" id="CAK7916363.1"/>
    </source>
</evidence>
<gene>
    <name evidence="1" type="ORF">PM001_LOCUS5384</name>
</gene>
<reference evidence="1" key="1">
    <citation type="submission" date="2024-01" db="EMBL/GenBank/DDBJ databases">
        <authorList>
            <person name="Webb A."/>
        </authorList>
    </citation>
    <scope>NUCLEOTIDE SEQUENCE</scope>
    <source>
        <strain evidence="1">Pm1</strain>
    </source>
</reference>
<name>A0AAV1TGY4_9STRA</name>
<accession>A0AAV1TGY4</accession>
<sequence>MTGASSTNPTPSGRFVLPDVALRKVIKKPIFENFDESAYHVKPPTQMLRFIDGLRYHKPTAEESAKLNLSSATERIYLHVLNDILIMCGARKGARFSSQDVNRLRVIAEGLKTRYDAVDSTFRTLPIEAVKYRFREVEKLEDDPSHFEFLSNRRRQSLVQMHTLKPEDQVKRQVFHFQWLARQYVVAFAQLKIAMLEIIDRVQKDVAALGAVSVPTLADINDAVEAEFEAKTHRPFPTFLFILIQKHNRERHDQETTWPIDSDEAPIDSIAQFSLYLSSILLQPAPMTVAELHSAQVILQIIKAKFQVDYHAMTISVTQIDQADGHVIVNTSSCSGFVNETKASDRLVRRCSNVRVLTHKTLSSLLFSFLTTVRELRLVPREKALLKCGKKVEQTTAVVHQMG</sequence>
<dbReference type="AlphaFoldDB" id="A0AAV1TGY4"/>
<proteinExistence type="predicted"/>
<organism evidence="1 2">
    <name type="scientific">Peronospora matthiolae</name>
    <dbReference type="NCBI Taxonomy" id="2874970"/>
    <lineage>
        <taxon>Eukaryota</taxon>
        <taxon>Sar</taxon>
        <taxon>Stramenopiles</taxon>
        <taxon>Oomycota</taxon>
        <taxon>Peronosporomycetes</taxon>
        <taxon>Peronosporales</taxon>
        <taxon>Peronosporaceae</taxon>
        <taxon>Peronospora</taxon>
    </lineage>
</organism>
<dbReference type="Proteomes" id="UP001162060">
    <property type="component" value="Unassembled WGS sequence"/>
</dbReference>